<dbReference type="Gene3D" id="2.40.160.10">
    <property type="entry name" value="Porin"/>
    <property type="match status" value="1"/>
</dbReference>
<protein>
    <recommendedName>
        <fullName evidence="2">Porin domain-containing protein</fullName>
    </recommendedName>
</protein>
<dbReference type="PROSITE" id="PS51257">
    <property type="entry name" value="PROKAR_LIPOPROTEIN"/>
    <property type="match status" value="1"/>
</dbReference>
<sequence>MKLKMSILSLSLLAACSAQAEQIKMNGYFNGVYSHTDEGSKVLNTEKGGSFTEDSNIGVKATFIKNNNVSGTAQISLEKDDDGEYDVLIDEGYLRYTLNEKRFVEVGKFITPLHIDSNMHNYQQFKPWLINPKSVYTATSPLSTTGISISQKNKSYIYEITSEMFFGQSTSKTFNTSLSPNTEVKYSSLWGGASKFVGKSHTINVSFAQAKAELQNNESTLSQIEENKKSNYLLYSVSAMYSLAKNTIIKAELKSETFDDLLPDNKSYYVNLSQYWDKYEASITYGSSKSDEDKIITEIKAGVGYNMTPRIKLYGEYTNYDMPTFTAAEELNESEKLNQISIGLLMTF</sequence>
<evidence type="ECO:0000256" key="1">
    <source>
        <dbReference type="SAM" id="SignalP"/>
    </source>
</evidence>
<organism evidence="3 4">
    <name type="scientific">Pseudoalteromonas marina</name>
    <dbReference type="NCBI Taxonomy" id="267375"/>
    <lineage>
        <taxon>Bacteria</taxon>
        <taxon>Pseudomonadati</taxon>
        <taxon>Pseudomonadota</taxon>
        <taxon>Gammaproteobacteria</taxon>
        <taxon>Alteromonadales</taxon>
        <taxon>Pseudoalteromonadaceae</taxon>
        <taxon>Pseudoalteromonas</taxon>
    </lineage>
</organism>
<dbReference type="EMBL" id="JAUYVT010000014">
    <property type="protein sequence ID" value="MDP2565868.1"/>
    <property type="molecule type" value="Genomic_DNA"/>
</dbReference>
<evidence type="ECO:0000313" key="4">
    <source>
        <dbReference type="Proteomes" id="UP001177212"/>
    </source>
</evidence>
<gene>
    <name evidence="3" type="ORF">Q8W34_14570</name>
</gene>
<dbReference type="InterPro" id="IPR033900">
    <property type="entry name" value="Gram_neg_porin_domain"/>
</dbReference>
<comment type="caution">
    <text evidence="3">The sequence shown here is derived from an EMBL/GenBank/DDBJ whole genome shotgun (WGS) entry which is preliminary data.</text>
</comment>
<proteinExistence type="predicted"/>
<evidence type="ECO:0000313" key="3">
    <source>
        <dbReference type="EMBL" id="MDP2565868.1"/>
    </source>
</evidence>
<reference evidence="3" key="1">
    <citation type="submission" date="2023-07" db="EMBL/GenBank/DDBJ databases">
        <title>Genome content predicts the carbon catabolic preferences of heterotrophic bacteria.</title>
        <authorList>
            <person name="Gralka M."/>
        </authorList>
    </citation>
    <scope>NUCLEOTIDE SEQUENCE</scope>
    <source>
        <strain evidence="3">4G09</strain>
    </source>
</reference>
<dbReference type="Proteomes" id="UP001177212">
    <property type="component" value="Unassembled WGS sequence"/>
</dbReference>
<evidence type="ECO:0000259" key="2">
    <source>
        <dbReference type="Pfam" id="PF13609"/>
    </source>
</evidence>
<name>A0ABT9FGF5_9GAMM</name>
<dbReference type="InterPro" id="IPR023614">
    <property type="entry name" value="Porin_dom_sf"/>
</dbReference>
<dbReference type="SUPFAM" id="SSF56935">
    <property type="entry name" value="Porins"/>
    <property type="match status" value="1"/>
</dbReference>
<keyword evidence="1" id="KW-0732">Signal</keyword>
<keyword evidence="4" id="KW-1185">Reference proteome</keyword>
<dbReference type="Pfam" id="PF13609">
    <property type="entry name" value="Porin_4"/>
    <property type="match status" value="1"/>
</dbReference>
<feature type="domain" description="Porin" evidence="2">
    <location>
        <begin position="12"/>
        <end position="321"/>
    </location>
</feature>
<dbReference type="RefSeq" id="WP_305472640.1">
    <property type="nucleotide sequence ID" value="NZ_JAUYVT010000014.1"/>
</dbReference>
<feature type="signal peptide" evidence="1">
    <location>
        <begin position="1"/>
        <end position="20"/>
    </location>
</feature>
<accession>A0ABT9FGF5</accession>
<feature type="chain" id="PRO_5046981914" description="Porin domain-containing protein" evidence="1">
    <location>
        <begin position="21"/>
        <end position="348"/>
    </location>
</feature>